<reference evidence="11 12" key="1">
    <citation type="submission" date="2024-11" db="EMBL/GenBank/DDBJ databases">
        <title>A near-complete genome assembly of Cinchona calisaya.</title>
        <authorList>
            <person name="Lian D.C."/>
            <person name="Zhao X.W."/>
            <person name="Wei L."/>
        </authorList>
    </citation>
    <scope>NUCLEOTIDE SEQUENCE [LARGE SCALE GENOMIC DNA]</scope>
    <source>
        <tissue evidence="11">Nenye</tissue>
    </source>
</reference>
<dbReference type="GO" id="GO:0009506">
    <property type="term" value="C:plasmodesma"/>
    <property type="evidence" value="ECO:0007669"/>
    <property type="project" value="UniProtKB-ARBA"/>
</dbReference>
<dbReference type="Proteomes" id="UP001630127">
    <property type="component" value="Unassembled WGS sequence"/>
</dbReference>
<keyword evidence="9" id="KW-0812">Transmembrane</keyword>
<keyword evidence="8" id="KW-0449">Lipoprotein</keyword>
<dbReference type="Pfam" id="PF07983">
    <property type="entry name" value="X8"/>
    <property type="match status" value="1"/>
</dbReference>
<protein>
    <recommendedName>
        <fullName evidence="10">X8 domain-containing protein</fullName>
    </recommendedName>
</protein>
<evidence type="ECO:0000313" key="11">
    <source>
        <dbReference type="EMBL" id="KAL3521833.1"/>
    </source>
</evidence>
<keyword evidence="5 9" id="KW-0472">Membrane</keyword>
<dbReference type="PANTHER" id="PTHR31044:SF55">
    <property type="entry name" value="CARBOHYDRATE-BINDING X8 DOMAIN SUPERFAMILY PROTEIN"/>
    <property type="match status" value="1"/>
</dbReference>
<evidence type="ECO:0000256" key="3">
    <source>
        <dbReference type="ARBA" id="ARBA00022622"/>
    </source>
</evidence>
<evidence type="ECO:0000256" key="4">
    <source>
        <dbReference type="ARBA" id="ARBA00022729"/>
    </source>
</evidence>
<comment type="subcellular location">
    <subcellularLocation>
        <location evidence="1">Cell membrane</location>
        <topology evidence="1">Lipid-anchor</topology>
        <topology evidence="1">GPI-anchor</topology>
    </subcellularLocation>
</comment>
<feature type="transmembrane region" description="Helical" evidence="9">
    <location>
        <begin position="12"/>
        <end position="32"/>
    </location>
</feature>
<evidence type="ECO:0000259" key="10">
    <source>
        <dbReference type="SMART" id="SM00768"/>
    </source>
</evidence>
<dbReference type="PANTHER" id="PTHR31044">
    <property type="entry name" value="BETA-1,3 GLUCANASE"/>
    <property type="match status" value="1"/>
</dbReference>
<dbReference type="GO" id="GO:0005886">
    <property type="term" value="C:plasma membrane"/>
    <property type="evidence" value="ECO:0007669"/>
    <property type="project" value="UniProtKB-SubCell"/>
</dbReference>
<evidence type="ECO:0000256" key="7">
    <source>
        <dbReference type="ARBA" id="ARBA00023180"/>
    </source>
</evidence>
<dbReference type="EMBL" id="JBJUIK010000007">
    <property type="protein sequence ID" value="KAL3521833.1"/>
    <property type="molecule type" value="Genomic_DNA"/>
</dbReference>
<evidence type="ECO:0000256" key="8">
    <source>
        <dbReference type="ARBA" id="ARBA00023288"/>
    </source>
</evidence>
<evidence type="ECO:0000256" key="1">
    <source>
        <dbReference type="ARBA" id="ARBA00004609"/>
    </source>
</evidence>
<dbReference type="InterPro" id="IPR012946">
    <property type="entry name" value="X8"/>
</dbReference>
<evidence type="ECO:0000256" key="2">
    <source>
        <dbReference type="ARBA" id="ARBA00022475"/>
    </source>
</evidence>
<evidence type="ECO:0000256" key="5">
    <source>
        <dbReference type="ARBA" id="ARBA00023136"/>
    </source>
</evidence>
<comment type="caution">
    <text evidence="11">The sequence shown here is derived from an EMBL/GenBank/DDBJ whole genome shotgun (WGS) entry which is preliminary data.</text>
</comment>
<keyword evidence="2" id="KW-1003">Cell membrane</keyword>
<keyword evidence="12" id="KW-1185">Reference proteome</keyword>
<dbReference type="InterPro" id="IPR044788">
    <property type="entry name" value="X8_dom_prot"/>
</dbReference>
<keyword evidence="3" id="KW-0336">GPI-anchor</keyword>
<accession>A0ABD2ZRC8</accession>
<evidence type="ECO:0000256" key="9">
    <source>
        <dbReference type="SAM" id="Phobius"/>
    </source>
</evidence>
<dbReference type="FunFam" id="1.20.58.1040:FF:000001">
    <property type="entry name" value="Glucan endo-1,3-beta-glucosidase 4"/>
    <property type="match status" value="1"/>
</dbReference>
<keyword evidence="6" id="KW-1015">Disulfide bond</keyword>
<dbReference type="SMART" id="SM00768">
    <property type="entry name" value="X8"/>
    <property type="match status" value="1"/>
</dbReference>
<evidence type="ECO:0000256" key="6">
    <source>
        <dbReference type="ARBA" id="ARBA00023157"/>
    </source>
</evidence>
<dbReference type="AlphaFoldDB" id="A0ABD2ZRC8"/>
<feature type="domain" description="X8" evidence="10">
    <location>
        <begin position="44"/>
        <end position="128"/>
    </location>
</feature>
<keyword evidence="7" id="KW-0325">Glycoprotein</keyword>
<keyword evidence="9" id="KW-1133">Transmembrane helix</keyword>
<name>A0ABD2ZRC8_9GENT</name>
<dbReference type="GO" id="GO:0098552">
    <property type="term" value="C:side of membrane"/>
    <property type="evidence" value="ECO:0007669"/>
    <property type="project" value="UniProtKB-KW"/>
</dbReference>
<proteinExistence type="predicted"/>
<sequence>MSTSTSMSSSGLQFSSFLLIKIIFAIIFLSSIPRKSDGQVEEEDWCIADEQFPDEELLKAMDWACRNGADCSKIQINQLCYLPNAVKDHASYAFNSYYQNMKHRGASCYFLGAAVLTALDPSHGSCKFETIP</sequence>
<dbReference type="Gene3D" id="1.20.58.1040">
    <property type="match status" value="1"/>
</dbReference>
<evidence type="ECO:0000313" key="12">
    <source>
        <dbReference type="Proteomes" id="UP001630127"/>
    </source>
</evidence>
<organism evidence="11 12">
    <name type="scientific">Cinchona calisaya</name>
    <dbReference type="NCBI Taxonomy" id="153742"/>
    <lineage>
        <taxon>Eukaryota</taxon>
        <taxon>Viridiplantae</taxon>
        <taxon>Streptophyta</taxon>
        <taxon>Embryophyta</taxon>
        <taxon>Tracheophyta</taxon>
        <taxon>Spermatophyta</taxon>
        <taxon>Magnoliopsida</taxon>
        <taxon>eudicotyledons</taxon>
        <taxon>Gunneridae</taxon>
        <taxon>Pentapetalae</taxon>
        <taxon>asterids</taxon>
        <taxon>lamiids</taxon>
        <taxon>Gentianales</taxon>
        <taxon>Rubiaceae</taxon>
        <taxon>Cinchonoideae</taxon>
        <taxon>Cinchoneae</taxon>
        <taxon>Cinchona</taxon>
    </lineage>
</organism>
<gene>
    <name evidence="11" type="ORF">ACH5RR_014667</name>
</gene>
<keyword evidence="4" id="KW-0732">Signal</keyword>